<dbReference type="AlphaFoldDB" id="A0A897N3P9"/>
<protein>
    <submittedName>
        <fullName evidence="1">Uncharacterized protein</fullName>
    </submittedName>
</protein>
<sequence>MTGHRRAVNPEQTYSNHDQSCDYSSDFGYRCGDCERVSESR</sequence>
<proteinExistence type="predicted"/>
<organism evidence="1 2">
    <name type="scientific">Halapricum desulfuricans</name>
    <dbReference type="NCBI Taxonomy" id="2841257"/>
    <lineage>
        <taxon>Archaea</taxon>
        <taxon>Methanobacteriati</taxon>
        <taxon>Methanobacteriota</taxon>
        <taxon>Stenosarchaea group</taxon>
        <taxon>Halobacteria</taxon>
        <taxon>Halobacteriales</taxon>
        <taxon>Haloarculaceae</taxon>
        <taxon>Halapricum</taxon>
    </lineage>
</organism>
<name>A0A897N3P9_9EURY</name>
<accession>A0A897N3P9</accession>
<evidence type="ECO:0000313" key="2">
    <source>
        <dbReference type="Proteomes" id="UP000663525"/>
    </source>
</evidence>
<dbReference type="EMBL" id="CP064787">
    <property type="protein sequence ID" value="QSG05913.1"/>
    <property type="molecule type" value="Genomic_DNA"/>
</dbReference>
<gene>
    <name evidence="1" type="ORF">HSR121_1575</name>
</gene>
<evidence type="ECO:0000313" key="1">
    <source>
        <dbReference type="EMBL" id="QSG05913.1"/>
    </source>
</evidence>
<reference evidence="1" key="1">
    <citation type="submission" date="2020-11" db="EMBL/GenBank/DDBJ databases">
        <title>Carbohydrate-dependent, anaerobic sulfur respiration: A novel catabolism in halophilic archaea.</title>
        <authorList>
            <person name="Sorokin D.Y."/>
            <person name="Messina E."/>
            <person name="Smedile F."/>
            <person name="La Cono V."/>
            <person name="Hallsworth J.E."/>
            <person name="Yakimov M.M."/>
        </authorList>
    </citation>
    <scope>NUCLEOTIDE SEQUENCE</scope>
    <source>
        <strain evidence="1">HSR12-1</strain>
    </source>
</reference>
<dbReference type="Proteomes" id="UP000663525">
    <property type="component" value="Chromosome"/>
</dbReference>